<dbReference type="PANTHER" id="PTHR24351">
    <property type="entry name" value="RIBOSOMAL PROTEIN S6 KINASE"/>
    <property type="match status" value="1"/>
</dbReference>
<protein>
    <recommendedName>
        <fullName evidence="6">Protein kinase domain-containing protein</fullName>
    </recommendedName>
</protein>
<keyword evidence="8" id="KW-1185">Reference proteome</keyword>
<name>A0A2Z6QV64_9GLOM</name>
<evidence type="ECO:0000313" key="7">
    <source>
        <dbReference type="EMBL" id="GBB84096.1"/>
    </source>
</evidence>
<evidence type="ECO:0000256" key="4">
    <source>
        <dbReference type="ARBA" id="ARBA00022777"/>
    </source>
</evidence>
<sequence length="322" mass="38494">MNLKKSFYWYHKATENNEISFKNKSYNEYKQPYYTNYRWCQQCNSKQFQQNFSKWTSNNKYIDKFIQETQVNIKYRYEVLEWIPYDKLSNINYHDKEGFNKIHKAIWLEEPIDNKLQLLKEIILGLKVIHESNLIHDDLHDGNIDLGLCKPVSDLQASDKKDNKIYGVVPYIAPEILRKKPYTPASDIYSFSMIMWEFISGISPFNDRAHDHQLIYDICKRKRPEIIKNTPFNRSTITELEHKISECIRCIGGYCRMNRDGNYKYRVSNVNNELKNDMIEFVKANDILTQRQANISTTVQSHSQAYLKLNINKYYFNCFFLL</sequence>
<keyword evidence="3" id="KW-0547">Nucleotide-binding</keyword>
<comment type="caution">
    <text evidence="7">The sequence shown here is derived from an EMBL/GenBank/DDBJ whole genome shotgun (WGS) entry which is preliminary data.</text>
</comment>
<dbReference type="Proteomes" id="UP000247702">
    <property type="component" value="Unassembled WGS sequence"/>
</dbReference>
<dbReference type="PROSITE" id="PS50011">
    <property type="entry name" value="PROTEIN_KINASE_DOM"/>
    <property type="match status" value="1"/>
</dbReference>
<dbReference type="AlphaFoldDB" id="A0A2Z6QV64"/>
<organism evidence="7 8">
    <name type="scientific">Rhizophagus clarus</name>
    <dbReference type="NCBI Taxonomy" id="94130"/>
    <lineage>
        <taxon>Eukaryota</taxon>
        <taxon>Fungi</taxon>
        <taxon>Fungi incertae sedis</taxon>
        <taxon>Mucoromycota</taxon>
        <taxon>Glomeromycotina</taxon>
        <taxon>Glomeromycetes</taxon>
        <taxon>Glomerales</taxon>
        <taxon>Glomeraceae</taxon>
        <taxon>Rhizophagus</taxon>
    </lineage>
</organism>
<evidence type="ECO:0000259" key="6">
    <source>
        <dbReference type="PROSITE" id="PS50011"/>
    </source>
</evidence>
<dbReference type="InterPro" id="IPR000719">
    <property type="entry name" value="Prot_kinase_dom"/>
</dbReference>
<dbReference type="GO" id="GO:0005524">
    <property type="term" value="F:ATP binding"/>
    <property type="evidence" value="ECO:0007669"/>
    <property type="project" value="UniProtKB-KW"/>
</dbReference>
<evidence type="ECO:0000256" key="1">
    <source>
        <dbReference type="ARBA" id="ARBA00022527"/>
    </source>
</evidence>
<keyword evidence="1" id="KW-0723">Serine/threonine-protein kinase</keyword>
<evidence type="ECO:0000256" key="5">
    <source>
        <dbReference type="ARBA" id="ARBA00022840"/>
    </source>
</evidence>
<keyword evidence="4" id="KW-0418">Kinase</keyword>
<dbReference type="EMBL" id="BEXD01000083">
    <property type="protein sequence ID" value="GBB84096.1"/>
    <property type="molecule type" value="Genomic_DNA"/>
</dbReference>
<gene>
    <name evidence="7" type="ORF">RclHR1_10720007</name>
</gene>
<dbReference type="STRING" id="94130.A0A2Z6QV64"/>
<dbReference type="Gene3D" id="1.10.510.10">
    <property type="entry name" value="Transferase(Phosphotransferase) domain 1"/>
    <property type="match status" value="1"/>
</dbReference>
<dbReference type="GO" id="GO:0004674">
    <property type="term" value="F:protein serine/threonine kinase activity"/>
    <property type="evidence" value="ECO:0007669"/>
    <property type="project" value="UniProtKB-KW"/>
</dbReference>
<dbReference type="InterPro" id="IPR011009">
    <property type="entry name" value="Kinase-like_dom_sf"/>
</dbReference>
<accession>A0A2Z6QV64</accession>
<dbReference type="SUPFAM" id="SSF56112">
    <property type="entry name" value="Protein kinase-like (PK-like)"/>
    <property type="match status" value="1"/>
</dbReference>
<evidence type="ECO:0000313" key="8">
    <source>
        <dbReference type="Proteomes" id="UP000247702"/>
    </source>
</evidence>
<evidence type="ECO:0000256" key="3">
    <source>
        <dbReference type="ARBA" id="ARBA00022741"/>
    </source>
</evidence>
<dbReference type="Pfam" id="PF00069">
    <property type="entry name" value="Pkinase"/>
    <property type="match status" value="1"/>
</dbReference>
<feature type="domain" description="Protein kinase" evidence="6">
    <location>
        <begin position="1"/>
        <end position="282"/>
    </location>
</feature>
<keyword evidence="5" id="KW-0067">ATP-binding</keyword>
<keyword evidence="2" id="KW-0808">Transferase</keyword>
<proteinExistence type="predicted"/>
<evidence type="ECO:0000256" key="2">
    <source>
        <dbReference type="ARBA" id="ARBA00022679"/>
    </source>
</evidence>
<reference evidence="7 8" key="1">
    <citation type="submission" date="2017-11" db="EMBL/GenBank/DDBJ databases">
        <title>The genome of Rhizophagus clarus HR1 reveals common genetic basis of auxotrophy among arbuscular mycorrhizal fungi.</title>
        <authorList>
            <person name="Kobayashi Y."/>
        </authorList>
    </citation>
    <scope>NUCLEOTIDE SEQUENCE [LARGE SCALE GENOMIC DNA]</scope>
    <source>
        <strain evidence="7 8">HR1</strain>
    </source>
</reference>